<dbReference type="SUPFAM" id="SSF81995">
    <property type="entry name" value="beta-sandwich domain of Sec23/24"/>
    <property type="match status" value="1"/>
</dbReference>
<feature type="region of interest" description="Disordered" evidence="2">
    <location>
        <begin position="197"/>
        <end position="232"/>
    </location>
</feature>
<protein>
    <submittedName>
        <fullName evidence="3">Uncharacterized protein</fullName>
    </submittedName>
</protein>
<feature type="region of interest" description="Disordered" evidence="2">
    <location>
        <begin position="1"/>
        <end position="121"/>
    </location>
</feature>
<dbReference type="OrthoDB" id="5978643at2759"/>
<name>A0A0L0FUT6_9EUKA</name>
<dbReference type="PANTHER" id="PTHR23159:SF31">
    <property type="entry name" value="CENTROSOME-ASSOCIATED PROTEIN CEP250 ISOFORM X1"/>
    <property type="match status" value="1"/>
</dbReference>
<gene>
    <name evidence="3" type="ORF">SARC_07317</name>
</gene>
<dbReference type="Proteomes" id="UP000054560">
    <property type="component" value="Unassembled WGS sequence"/>
</dbReference>
<feature type="region of interest" description="Disordered" evidence="2">
    <location>
        <begin position="352"/>
        <end position="393"/>
    </location>
</feature>
<evidence type="ECO:0000256" key="1">
    <source>
        <dbReference type="SAM" id="Coils"/>
    </source>
</evidence>
<reference evidence="3 4" key="1">
    <citation type="submission" date="2011-02" db="EMBL/GenBank/DDBJ databases">
        <title>The Genome Sequence of Sphaeroforma arctica JP610.</title>
        <authorList>
            <consortium name="The Broad Institute Genome Sequencing Platform"/>
            <person name="Russ C."/>
            <person name="Cuomo C."/>
            <person name="Young S.K."/>
            <person name="Zeng Q."/>
            <person name="Gargeya S."/>
            <person name="Alvarado L."/>
            <person name="Berlin A."/>
            <person name="Chapman S.B."/>
            <person name="Chen Z."/>
            <person name="Freedman E."/>
            <person name="Gellesch M."/>
            <person name="Goldberg J."/>
            <person name="Griggs A."/>
            <person name="Gujja S."/>
            <person name="Heilman E."/>
            <person name="Heiman D."/>
            <person name="Howarth C."/>
            <person name="Mehta T."/>
            <person name="Neiman D."/>
            <person name="Pearson M."/>
            <person name="Roberts A."/>
            <person name="Saif S."/>
            <person name="Shea T."/>
            <person name="Shenoy N."/>
            <person name="Sisk P."/>
            <person name="Stolte C."/>
            <person name="Sykes S."/>
            <person name="White J."/>
            <person name="Yandava C."/>
            <person name="Burger G."/>
            <person name="Gray M.W."/>
            <person name="Holland P.W.H."/>
            <person name="King N."/>
            <person name="Lang F.B.F."/>
            <person name="Roger A.J."/>
            <person name="Ruiz-Trillo I."/>
            <person name="Haas B."/>
            <person name="Nusbaum C."/>
            <person name="Birren B."/>
        </authorList>
    </citation>
    <scope>NUCLEOTIDE SEQUENCE [LARGE SCALE GENOMIC DNA]</scope>
    <source>
        <strain evidence="3 4">JP610</strain>
    </source>
</reference>
<feature type="coiled-coil region" evidence="1">
    <location>
        <begin position="467"/>
        <end position="501"/>
    </location>
</feature>
<evidence type="ECO:0000313" key="4">
    <source>
        <dbReference type="Proteomes" id="UP000054560"/>
    </source>
</evidence>
<dbReference type="GeneID" id="25907821"/>
<evidence type="ECO:0000313" key="3">
    <source>
        <dbReference type="EMBL" id="KNC80326.1"/>
    </source>
</evidence>
<dbReference type="AlphaFoldDB" id="A0A0L0FUT6"/>
<feature type="compositionally biased region" description="Low complexity" evidence="2">
    <location>
        <begin position="761"/>
        <end position="778"/>
    </location>
</feature>
<keyword evidence="1" id="KW-0175">Coiled coil</keyword>
<feature type="compositionally biased region" description="Low complexity" evidence="2">
    <location>
        <begin position="100"/>
        <end position="121"/>
    </location>
</feature>
<dbReference type="RefSeq" id="XP_014154228.1">
    <property type="nucleotide sequence ID" value="XM_014298753.1"/>
</dbReference>
<organism evidence="3 4">
    <name type="scientific">Sphaeroforma arctica JP610</name>
    <dbReference type="NCBI Taxonomy" id="667725"/>
    <lineage>
        <taxon>Eukaryota</taxon>
        <taxon>Ichthyosporea</taxon>
        <taxon>Ichthyophonida</taxon>
        <taxon>Sphaeroforma</taxon>
    </lineage>
</organism>
<feature type="compositionally biased region" description="Low complexity" evidence="2">
    <location>
        <begin position="31"/>
        <end position="75"/>
    </location>
</feature>
<dbReference type="STRING" id="667725.A0A0L0FUT6"/>
<feature type="compositionally biased region" description="Basic and acidic residues" evidence="2">
    <location>
        <begin position="731"/>
        <end position="741"/>
    </location>
</feature>
<evidence type="ECO:0000256" key="2">
    <source>
        <dbReference type="SAM" id="MobiDB-lite"/>
    </source>
</evidence>
<feature type="coiled-coil region" evidence="1">
    <location>
        <begin position="157"/>
        <end position="184"/>
    </location>
</feature>
<keyword evidence="4" id="KW-1185">Reference proteome</keyword>
<accession>A0A0L0FUT6</accession>
<dbReference type="PANTHER" id="PTHR23159">
    <property type="entry name" value="CENTROSOMAL PROTEIN 2"/>
    <property type="match status" value="1"/>
</dbReference>
<feature type="compositionally biased region" description="Low complexity" evidence="2">
    <location>
        <begin position="206"/>
        <end position="225"/>
    </location>
</feature>
<sequence length="909" mass="101687">MRNCSLDLCSASPPAQGQQYGRHSPIGEMTQQQQQQYHHQHQQQQHNQQQQQQHMQQQQQHYQQQQQQPIHQQQQSMNAYTQPPHQAHNYYPNHSQGYHSNQSSNTVSRTNTNSSESPSVSAASLVSVGSALNGNTSNATQGSAEAAAAQSEQAEIVHRLQDQLNQTTAKLNETIEDLNQTTEKYYETTTTLKEVQLKQETEQAESNEIISSLSSEKSSLEEQNSMAKEHNTQQETLMDLLRQDLERAKAAQVQAQGSDEGRTEQLFSELEAATAALFTTQDQLDEVTAENTRIKSERDTIAREHEEKVQQIQSDLREVTETLGSENAGLKSQLSAVQQSAEALAEELEHARGQIGELERESEAKTQRENEEREDWKRQQSADESARTQHMSDEWEATARVYAETERQLTQEKAELARRMVALDEEHATEMATLQSQLESERSDWQIKIESGEQGMVKERSDWSREKETMAHTREDLEFRIAELNKQVDALTSEVKAEKTTTGRLGNVERLMSEELTGAPDNSEDAHAKCKTVMKHLTMEISNNDQQHEQTVAALEKQVSILQLEVSEKNNLVATINANAQTLAKVNGKKRTLTQQLEELQDRFVAMTTTQMDLATENESLKYTNTQLTNELQEYKREINGEEVLYIDPNYVDKLKRSNNLLATQIMTLQKEKQSLKQQLAQKPAPQPETPNPSTVASPPPDQEAPASAPEVAKMDSNAPKTADGQIEGAGEVKTDGDDKAPVTATDSANDISGDASVPVTEPTAETTPAAHAPPETQELNDAQVETNKEEPNGAAEKLRELTTRIEALEAEKSELERKLEHETQLVNQLNEETATIPTYISLFHQQRKALQDSYSEKDAELTRLSQLLIANGVKFESMSATKGTTTAHSVPSKDTQKVPIGIQHVVPI</sequence>
<feature type="coiled-coil region" evidence="1">
    <location>
        <begin position="799"/>
        <end position="833"/>
    </location>
</feature>
<proteinExistence type="predicted"/>
<dbReference type="EMBL" id="KQ242168">
    <property type="protein sequence ID" value="KNC80326.1"/>
    <property type="molecule type" value="Genomic_DNA"/>
</dbReference>
<feature type="region of interest" description="Disordered" evidence="2">
    <location>
        <begin position="673"/>
        <end position="778"/>
    </location>
</feature>